<dbReference type="AlphaFoldDB" id="A0A380ZYZ7"/>
<sequence length="335" mass="38120">MKKRVLVTGVSGTVGYEVLKQLIDLGQYHIRAFDVETPKSKQLLSSLPQKYEMHFGDITRYDDVEKAARDIDFVIHLAAIIPPLADENPILAQAVNVKGTQNLIRSLEKHSPKAFFVYSSSISVYGDRVETPHIQVSDPLEPSDGDEYAMTKIKCETLLQSSGLSYTIFRLAAIMGNHKISKLMFEMPLNTAMEICTPSDTARAFVNALKHTSELNKRIFNLGGGEDCRCTYEEFLALSFKIFGLGALNFPPKAFAEKNFHCGWYRDGHHLEEILHFRQDDLSSYFSKVASENKGFRKTLTQLFRPVIKRYLLSLSEPYRAYKNNDTSRIQHFFN</sequence>
<gene>
    <name evidence="2" type="ORF">NCTC11661_01935</name>
</gene>
<organism evidence="2 3">
    <name type="scientific">Bergeyella zoohelcum</name>
    <dbReference type="NCBI Taxonomy" id="1015"/>
    <lineage>
        <taxon>Bacteria</taxon>
        <taxon>Pseudomonadati</taxon>
        <taxon>Bacteroidota</taxon>
        <taxon>Flavobacteriia</taxon>
        <taxon>Flavobacteriales</taxon>
        <taxon>Weeksellaceae</taxon>
        <taxon>Bergeyella</taxon>
    </lineage>
</organism>
<dbReference type="RefSeq" id="WP_002688070.1">
    <property type="nucleotide sequence ID" value="NZ_UFTJ01000003.1"/>
</dbReference>
<evidence type="ECO:0000313" key="2">
    <source>
        <dbReference type="EMBL" id="SUV52790.1"/>
    </source>
</evidence>
<dbReference type="SUPFAM" id="SSF51735">
    <property type="entry name" value="NAD(P)-binding Rossmann-fold domains"/>
    <property type="match status" value="1"/>
</dbReference>
<accession>A0A380ZYZ7</accession>
<dbReference type="InterPro" id="IPR001509">
    <property type="entry name" value="Epimerase_deHydtase"/>
</dbReference>
<dbReference type="Pfam" id="PF01370">
    <property type="entry name" value="Epimerase"/>
    <property type="match status" value="1"/>
</dbReference>
<name>A0A380ZYZ7_9FLAO</name>
<protein>
    <submittedName>
        <fullName evidence="2">Uncharacterized epimerase/dehydratase SAV0553</fullName>
    </submittedName>
</protein>
<dbReference type="Gene3D" id="3.40.50.720">
    <property type="entry name" value="NAD(P)-binding Rossmann-like Domain"/>
    <property type="match status" value="1"/>
</dbReference>
<reference evidence="2 3" key="1">
    <citation type="submission" date="2018-06" db="EMBL/GenBank/DDBJ databases">
        <authorList>
            <consortium name="Pathogen Informatics"/>
            <person name="Doyle S."/>
        </authorList>
    </citation>
    <scope>NUCLEOTIDE SEQUENCE [LARGE SCALE GENOMIC DNA]</scope>
    <source>
        <strain evidence="2 3">NCTC11661</strain>
    </source>
</reference>
<dbReference type="InterPro" id="IPR036291">
    <property type="entry name" value="NAD(P)-bd_dom_sf"/>
</dbReference>
<feature type="domain" description="NAD-dependent epimerase/dehydratase" evidence="1">
    <location>
        <begin position="5"/>
        <end position="185"/>
    </location>
</feature>
<dbReference type="EMBL" id="UFTJ01000003">
    <property type="protein sequence ID" value="SUV52790.1"/>
    <property type="molecule type" value="Genomic_DNA"/>
</dbReference>
<dbReference type="Proteomes" id="UP000255515">
    <property type="component" value="Unassembled WGS sequence"/>
</dbReference>
<dbReference type="InterPro" id="IPR050177">
    <property type="entry name" value="Lipid_A_modif_metabolic_enz"/>
</dbReference>
<evidence type="ECO:0000259" key="1">
    <source>
        <dbReference type="Pfam" id="PF01370"/>
    </source>
</evidence>
<proteinExistence type="predicted"/>
<evidence type="ECO:0000313" key="3">
    <source>
        <dbReference type="Proteomes" id="UP000255515"/>
    </source>
</evidence>
<dbReference type="PANTHER" id="PTHR43245">
    <property type="entry name" value="BIFUNCTIONAL POLYMYXIN RESISTANCE PROTEIN ARNA"/>
    <property type="match status" value="1"/>
</dbReference>